<dbReference type="InterPro" id="IPR036895">
    <property type="entry name" value="Uracil-DNA_glycosylase-like_sf"/>
</dbReference>
<proteinExistence type="inferred from homology"/>
<dbReference type="NCBIfam" id="TIGR00758">
    <property type="entry name" value="UDG_fam4"/>
    <property type="match status" value="1"/>
</dbReference>
<keyword evidence="4" id="KW-0479">Metal-binding</keyword>
<comment type="similarity">
    <text evidence="1">Belongs to the uracil-DNA glycosylase (UDG) superfamily. Type 4 (UDGa) family.</text>
</comment>
<keyword evidence="6" id="KW-0378">Hydrolase</keyword>
<evidence type="ECO:0000256" key="1">
    <source>
        <dbReference type="ARBA" id="ARBA00006521"/>
    </source>
</evidence>
<dbReference type="InterPro" id="IPR005273">
    <property type="entry name" value="Ura-DNA_glyco_family4"/>
</dbReference>
<dbReference type="GO" id="GO:0003887">
    <property type="term" value="F:DNA-directed DNA polymerase activity"/>
    <property type="evidence" value="ECO:0007669"/>
    <property type="project" value="UniProtKB-EC"/>
</dbReference>
<dbReference type="SUPFAM" id="SSF52141">
    <property type="entry name" value="Uracil-DNA glycosylase-like"/>
    <property type="match status" value="1"/>
</dbReference>
<evidence type="ECO:0000256" key="5">
    <source>
        <dbReference type="ARBA" id="ARBA00022763"/>
    </source>
</evidence>
<keyword evidence="7" id="KW-0408">Iron</keyword>
<protein>
    <recommendedName>
        <fullName evidence="2">Type-4 uracil-DNA glycosylase</fullName>
    </recommendedName>
</protein>
<evidence type="ECO:0000313" key="11">
    <source>
        <dbReference type="EMBL" id="MDR6595323.1"/>
    </source>
</evidence>
<keyword evidence="8" id="KW-0411">Iron-sulfur</keyword>
<evidence type="ECO:0000256" key="8">
    <source>
        <dbReference type="ARBA" id="ARBA00023014"/>
    </source>
</evidence>
<dbReference type="SMART" id="SM00987">
    <property type="entry name" value="UreE_C"/>
    <property type="match status" value="1"/>
</dbReference>
<gene>
    <name evidence="11" type="ORF">J2S66_003707</name>
</gene>
<organism evidence="11 12">
    <name type="scientific">Saccharothrix longispora</name>
    <dbReference type="NCBI Taxonomy" id="33920"/>
    <lineage>
        <taxon>Bacteria</taxon>
        <taxon>Bacillati</taxon>
        <taxon>Actinomycetota</taxon>
        <taxon>Actinomycetes</taxon>
        <taxon>Pseudonocardiales</taxon>
        <taxon>Pseudonocardiaceae</taxon>
        <taxon>Saccharothrix</taxon>
    </lineage>
</organism>
<evidence type="ECO:0000256" key="9">
    <source>
        <dbReference type="ARBA" id="ARBA00023204"/>
    </source>
</evidence>
<dbReference type="EMBL" id="JAVDSG010000001">
    <property type="protein sequence ID" value="MDR6595323.1"/>
    <property type="molecule type" value="Genomic_DNA"/>
</dbReference>
<keyword evidence="5" id="KW-0227">DNA damage</keyword>
<accession>A0ABU1PXE1</accession>
<dbReference type="Pfam" id="PF03167">
    <property type="entry name" value="UDG"/>
    <property type="match status" value="1"/>
</dbReference>
<keyword evidence="3" id="KW-0004">4Fe-4S</keyword>
<evidence type="ECO:0000256" key="6">
    <source>
        <dbReference type="ARBA" id="ARBA00022801"/>
    </source>
</evidence>
<keyword evidence="12" id="KW-1185">Reference proteome</keyword>
<evidence type="ECO:0000256" key="3">
    <source>
        <dbReference type="ARBA" id="ARBA00022485"/>
    </source>
</evidence>
<feature type="domain" description="Uracil-DNA glycosylase-like" evidence="10">
    <location>
        <begin position="43"/>
        <end position="199"/>
    </location>
</feature>
<dbReference type="CDD" id="cd10030">
    <property type="entry name" value="UDG-F4_TTUDGA_SPO1dp_like"/>
    <property type="match status" value="1"/>
</dbReference>
<dbReference type="InterPro" id="IPR051536">
    <property type="entry name" value="UDG_Type-4/5"/>
</dbReference>
<evidence type="ECO:0000256" key="2">
    <source>
        <dbReference type="ARBA" id="ARBA00019403"/>
    </source>
</evidence>
<evidence type="ECO:0000256" key="4">
    <source>
        <dbReference type="ARBA" id="ARBA00022723"/>
    </source>
</evidence>
<keyword evidence="11" id="KW-0548">Nucleotidyltransferase</keyword>
<dbReference type="Proteomes" id="UP001268819">
    <property type="component" value="Unassembled WGS sequence"/>
</dbReference>
<evidence type="ECO:0000256" key="7">
    <source>
        <dbReference type="ARBA" id="ARBA00023004"/>
    </source>
</evidence>
<sequence>MTGKRADSAASFVPEGADLAALRRAAASCEGCRLHVPATRTVFGAGPPDARLVLVGEQPGDVEDREGEPFVGPAGRLLDKALAETGLDRAGVYLTNAVKHFKFEERGKRRIHKSPTRGEVVACLPWLEAELAQVEPDLVVCLGATAAKAVLGTSFKVTEQRGLLQHVGEQAVIATVHPSAILRAPDRDEAYRGFVADLRVVHDHLYASS</sequence>
<dbReference type="SMART" id="SM00986">
    <property type="entry name" value="UDG"/>
    <property type="match status" value="1"/>
</dbReference>
<dbReference type="InterPro" id="IPR005122">
    <property type="entry name" value="Uracil-DNA_glycosylase-like"/>
</dbReference>
<dbReference type="PANTHER" id="PTHR33693">
    <property type="entry name" value="TYPE-5 URACIL-DNA GLYCOSYLASE"/>
    <property type="match status" value="1"/>
</dbReference>
<evidence type="ECO:0000313" key="12">
    <source>
        <dbReference type="Proteomes" id="UP001268819"/>
    </source>
</evidence>
<reference evidence="11 12" key="1">
    <citation type="submission" date="2023-07" db="EMBL/GenBank/DDBJ databases">
        <title>Sequencing the genomes of 1000 actinobacteria strains.</title>
        <authorList>
            <person name="Klenk H.-P."/>
        </authorList>
    </citation>
    <scope>NUCLEOTIDE SEQUENCE [LARGE SCALE GENOMIC DNA]</scope>
    <source>
        <strain evidence="11 12">DSM 43749</strain>
    </source>
</reference>
<comment type="caution">
    <text evidence="11">The sequence shown here is derived from an EMBL/GenBank/DDBJ whole genome shotgun (WGS) entry which is preliminary data.</text>
</comment>
<dbReference type="NCBIfam" id="TIGR03914">
    <property type="entry name" value="UDG_fam_dom"/>
    <property type="match status" value="1"/>
</dbReference>
<keyword evidence="9" id="KW-0234">DNA repair</keyword>
<dbReference type="RefSeq" id="WP_310308387.1">
    <property type="nucleotide sequence ID" value="NZ_BAAAXB010000001.1"/>
</dbReference>
<evidence type="ECO:0000259" key="10">
    <source>
        <dbReference type="SMART" id="SM00986"/>
    </source>
</evidence>
<name>A0ABU1PXE1_9PSEU</name>
<keyword evidence="11" id="KW-0808">Transferase</keyword>
<dbReference type="PANTHER" id="PTHR33693:SF9">
    <property type="entry name" value="TYPE-4 URACIL-DNA GLYCOSYLASE"/>
    <property type="match status" value="1"/>
</dbReference>
<dbReference type="Gene3D" id="3.40.470.10">
    <property type="entry name" value="Uracil-DNA glycosylase-like domain"/>
    <property type="match status" value="1"/>
</dbReference>